<dbReference type="PROSITE" id="PS50109">
    <property type="entry name" value="HIS_KIN"/>
    <property type="match status" value="1"/>
</dbReference>
<dbReference type="PANTHER" id="PTHR43047:SF72">
    <property type="entry name" value="OSMOSENSING HISTIDINE PROTEIN KINASE SLN1"/>
    <property type="match status" value="1"/>
</dbReference>
<accession>A0ABP8N1G5</accession>
<dbReference type="Gene3D" id="1.10.287.130">
    <property type="match status" value="1"/>
</dbReference>
<dbReference type="Pfam" id="PF02518">
    <property type="entry name" value="HATPase_c"/>
    <property type="match status" value="1"/>
</dbReference>
<gene>
    <name evidence="7" type="ORF">GCM10023093_01020</name>
</gene>
<keyword evidence="8" id="KW-1185">Reference proteome</keyword>
<evidence type="ECO:0000256" key="2">
    <source>
        <dbReference type="ARBA" id="ARBA00012438"/>
    </source>
</evidence>
<keyword evidence="3" id="KW-0597">Phosphoprotein</keyword>
<dbReference type="GO" id="GO:0016301">
    <property type="term" value="F:kinase activity"/>
    <property type="evidence" value="ECO:0007669"/>
    <property type="project" value="UniProtKB-KW"/>
</dbReference>
<dbReference type="Pfam" id="PF01590">
    <property type="entry name" value="GAF"/>
    <property type="match status" value="1"/>
</dbReference>
<organism evidence="7 8">
    <name type="scientific">Nemorincola caseinilytica</name>
    <dbReference type="NCBI Taxonomy" id="2054315"/>
    <lineage>
        <taxon>Bacteria</taxon>
        <taxon>Pseudomonadati</taxon>
        <taxon>Bacteroidota</taxon>
        <taxon>Chitinophagia</taxon>
        <taxon>Chitinophagales</taxon>
        <taxon>Chitinophagaceae</taxon>
        <taxon>Nemorincola</taxon>
    </lineage>
</organism>
<dbReference type="InterPro" id="IPR004358">
    <property type="entry name" value="Sig_transdc_His_kin-like_C"/>
</dbReference>
<evidence type="ECO:0000313" key="7">
    <source>
        <dbReference type="EMBL" id="GAA4459658.1"/>
    </source>
</evidence>
<dbReference type="InterPro" id="IPR005467">
    <property type="entry name" value="His_kinase_dom"/>
</dbReference>
<dbReference type="InterPro" id="IPR036097">
    <property type="entry name" value="HisK_dim/P_sf"/>
</dbReference>
<protein>
    <recommendedName>
        <fullName evidence="2">histidine kinase</fullName>
        <ecNumber evidence="2">2.7.13.3</ecNumber>
    </recommendedName>
</protein>
<evidence type="ECO:0000256" key="3">
    <source>
        <dbReference type="ARBA" id="ARBA00022553"/>
    </source>
</evidence>
<dbReference type="InterPro" id="IPR029016">
    <property type="entry name" value="GAF-like_dom_sf"/>
</dbReference>
<dbReference type="PANTHER" id="PTHR43047">
    <property type="entry name" value="TWO-COMPONENT HISTIDINE PROTEIN KINASE"/>
    <property type="match status" value="1"/>
</dbReference>
<evidence type="ECO:0000313" key="8">
    <source>
        <dbReference type="Proteomes" id="UP001500067"/>
    </source>
</evidence>
<dbReference type="EC" id="2.7.13.3" evidence="2"/>
<dbReference type="PRINTS" id="PR00344">
    <property type="entry name" value="BCTRLSENSOR"/>
</dbReference>
<dbReference type="SMART" id="SM00387">
    <property type="entry name" value="HATPase_c"/>
    <property type="match status" value="1"/>
</dbReference>
<dbReference type="InterPro" id="IPR003018">
    <property type="entry name" value="GAF"/>
</dbReference>
<dbReference type="Gene3D" id="3.30.450.40">
    <property type="match status" value="1"/>
</dbReference>
<dbReference type="SUPFAM" id="SSF55781">
    <property type="entry name" value="GAF domain-like"/>
    <property type="match status" value="1"/>
</dbReference>
<dbReference type="InterPro" id="IPR003594">
    <property type="entry name" value="HATPase_dom"/>
</dbReference>
<sequence>MKSAPIPKNEIARIMALSDLDPNYADLKDTFRDLTKLAAKVTGSPISLVNLIDNYTVWTVSSYGLDVEQTPREESVCQYTILEKDQFVVNDMSVDPVFHDADFVTDGLHFRFYHGIPLVSQDQNVGALCVLDMTAKTLTPEKVEMLKIISGEIMNRLKTVSYIESLRNKVDEVKHTQNKVVHDIRGPIAGIMGLAEIISMQGKENDLDEVLEFIGLIHKGGKSVLELADEILTEEKRSRTARPSEMTLHTFKARLEELYTPQAKSKDITLKIEIDGGIEIPFPQNKLMQIAGNLVSNAIKFTPRGGSVTVGLNVEIADTANILRISVKDTGNGIDDDQIARLLADNTESADGTDGEKGYGFGLALVKHLIKGLNGSFNITSVINDGATFEITIPYNRRFK</sequence>
<dbReference type="Gene3D" id="3.30.565.10">
    <property type="entry name" value="Histidine kinase-like ATPase, C-terminal domain"/>
    <property type="match status" value="1"/>
</dbReference>
<dbReference type="EMBL" id="BAABFA010000001">
    <property type="protein sequence ID" value="GAA4459658.1"/>
    <property type="molecule type" value="Genomic_DNA"/>
</dbReference>
<evidence type="ECO:0000256" key="1">
    <source>
        <dbReference type="ARBA" id="ARBA00000085"/>
    </source>
</evidence>
<dbReference type="SUPFAM" id="SSF47384">
    <property type="entry name" value="Homodimeric domain of signal transducing histidine kinase"/>
    <property type="match status" value="1"/>
</dbReference>
<name>A0ABP8N1G5_9BACT</name>
<dbReference type="CDD" id="cd00082">
    <property type="entry name" value="HisKA"/>
    <property type="match status" value="1"/>
</dbReference>
<keyword evidence="5 7" id="KW-0418">Kinase</keyword>
<evidence type="ECO:0000256" key="4">
    <source>
        <dbReference type="ARBA" id="ARBA00022679"/>
    </source>
</evidence>
<dbReference type="SMART" id="SM00065">
    <property type="entry name" value="GAF"/>
    <property type="match status" value="1"/>
</dbReference>
<dbReference type="Proteomes" id="UP001500067">
    <property type="component" value="Unassembled WGS sequence"/>
</dbReference>
<dbReference type="InterPro" id="IPR036890">
    <property type="entry name" value="HATPase_C_sf"/>
</dbReference>
<proteinExistence type="predicted"/>
<comment type="caution">
    <text evidence="7">The sequence shown here is derived from an EMBL/GenBank/DDBJ whole genome shotgun (WGS) entry which is preliminary data.</text>
</comment>
<feature type="domain" description="Histidine kinase" evidence="6">
    <location>
        <begin position="179"/>
        <end position="397"/>
    </location>
</feature>
<dbReference type="InterPro" id="IPR003661">
    <property type="entry name" value="HisK_dim/P_dom"/>
</dbReference>
<comment type="catalytic activity">
    <reaction evidence="1">
        <text>ATP + protein L-histidine = ADP + protein N-phospho-L-histidine.</text>
        <dbReference type="EC" id="2.7.13.3"/>
    </reaction>
</comment>
<evidence type="ECO:0000256" key="5">
    <source>
        <dbReference type="ARBA" id="ARBA00022777"/>
    </source>
</evidence>
<dbReference type="RefSeq" id="WP_345076876.1">
    <property type="nucleotide sequence ID" value="NZ_BAABFA010000001.1"/>
</dbReference>
<evidence type="ECO:0000259" key="6">
    <source>
        <dbReference type="PROSITE" id="PS50109"/>
    </source>
</evidence>
<dbReference type="SUPFAM" id="SSF55874">
    <property type="entry name" value="ATPase domain of HSP90 chaperone/DNA topoisomerase II/histidine kinase"/>
    <property type="match status" value="1"/>
</dbReference>
<keyword evidence="4" id="KW-0808">Transferase</keyword>
<reference evidence="8" key="1">
    <citation type="journal article" date="2019" name="Int. J. Syst. Evol. Microbiol.">
        <title>The Global Catalogue of Microorganisms (GCM) 10K type strain sequencing project: providing services to taxonomists for standard genome sequencing and annotation.</title>
        <authorList>
            <consortium name="The Broad Institute Genomics Platform"/>
            <consortium name="The Broad Institute Genome Sequencing Center for Infectious Disease"/>
            <person name="Wu L."/>
            <person name="Ma J."/>
        </authorList>
    </citation>
    <scope>NUCLEOTIDE SEQUENCE [LARGE SCALE GENOMIC DNA]</scope>
    <source>
        <strain evidence="8">JCM 32105</strain>
    </source>
</reference>